<accession>A0A7H4PGX8</accession>
<proteinExistence type="predicted"/>
<dbReference type="Proteomes" id="UP000254863">
    <property type="component" value="Unassembled WGS sequence"/>
</dbReference>
<dbReference type="PANTHER" id="PTHR38690">
    <property type="entry name" value="PROTEASE-RELATED"/>
    <property type="match status" value="1"/>
</dbReference>
<feature type="domain" description="YhdP central" evidence="1">
    <location>
        <begin position="1"/>
        <end position="96"/>
    </location>
</feature>
<protein>
    <submittedName>
        <fullName evidence="2">Membrane protein</fullName>
    </submittedName>
</protein>
<dbReference type="Pfam" id="PF13116">
    <property type="entry name" value="YhdP"/>
    <property type="match status" value="1"/>
</dbReference>
<dbReference type="AlphaFoldDB" id="A0A7H4PGX8"/>
<evidence type="ECO:0000313" key="2">
    <source>
        <dbReference type="EMBL" id="STW71537.1"/>
    </source>
</evidence>
<reference evidence="2 3" key="1">
    <citation type="submission" date="2018-06" db="EMBL/GenBank/DDBJ databases">
        <authorList>
            <consortium name="Pathogen Informatics"/>
            <person name="Doyle S."/>
        </authorList>
    </citation>
    <scope>NUCLEOTIDE SEQUENCE [LARGE SCALE GENOMIC DNA]</scope>
    <source>
        <strain evidence="2 3">NCTC11685</strain>
    </source>
</reference>
<dbReference type="InterPro" id="IPR011836">
    <property type="entry name" value="YhdP"/>
</dbReference>
<sequence length="130" mass="13890">MRRLPGILLLTVATLIVVVALLVSGLRLVLPQLNSWRPQVLEKVSAMAGVPVDASNIVASWQTFGPTLDVRDVKAGLNDGGELSAKRVTLALDVWQKPAAYALAVSRSDLLAAGRFIPIPPFKRIIAVKG</sequence>
<dbReference type="EMBL" id="UGMS01000002">
    <property type="protein sequence ID" value="STW71537.1"/>
    <property type="molecule type" value="Genomic_DNA"/>
</dbReference>
<evidence type="ECO:0000313" key="3">
    <source>
        <dbReference type="Proteomes" id="UP000254863"/>
    </source>
</evidence>
<organism evidence="2 3">
    <name type="scientific">Klebsiella michiganensis</name>
    <dbReference type="NCBI Taxonomy" id="1134687"/>
    <lineage>
        <taxon>Bacteria</taxon>
        <taxon>Pseudomonadati</taxon>
        <taxon>Pseudomonadota</taxon>
        <taxon>Gammaproteobacteria</taxon>
        <taxon>Enterobacterales</taxon>
        <taxon>Enterobacteriaceae</taxon>
        <taxon>Klebsiella/Raoultella group</taxon>
        <taxon>Klebsiella</taxon>
    </lineage>
</organism>
<gene>
    <name evidence="2" type="ORF">NCTC11685_04926</name>
</gene>
<comment type="caution">
    <text evidence="2">The sequence shown here is derived from an EMBL/GenBank/DDBJ whole genome shotgun (WGS) entry which is preliminary data.</text>
</comment>
<evidence type="ECO:0000259" key="1">
    <source>
        <dbReference type="Pfam" id="PF13116"/>
    </source>
</evidence>
<dbReference type="PANTHER" id="PTHR38690:SF1">
    <property type="entry name" value="PROTEASE"/>
    <property type="match status" value="1"/>
</dbReference>
<name>A0A7H4PGX8_9ENTR</name>
<dbReference type="InterPro" id="IPR025263">
    <property type="entry name" value="YhdP_central"/>
</dbReference>